<dbReference type="EnsemblPlants" id="Pp3c13_20349V3.1">
    <property type="protein sequence ID" value="Pp3c13_20349V3.1"/>
    <property type="gene ID" value="Pp3c13_20349"/>
</dbReference>
<dbReference type="AlphaFoldDB" id="A0A2K1JMM7"/>
<keyword evidence="3" id="KW-1185">Reference proteome</keyword>
<organism evidence="1">
    <name type="scientific">Physcomitrium patens</name>
    <name type="common">Spreading-leaved earth moss</name>
    <name type="synonym">Physcomitrella patens</name>
    <dbReference type="NCBI Taxonomy" id="3218"/>
    <lineage>
        <taxon>Eukaryota</taxon>
        <taxon>Viridiplantae</taxon>
        <taxon>Streptophyta</taxon>
        <taxon>Embryophyta</taxon>
        <taxon>Bryophyta</taxon>
        <taxon>Bryophytina</taxon>
        <taxon>Bryopsida</taxon>
        <taxon>Funariidae</taxon>
        <taxon>Funariales</taxon>
        <taxon>Funariaceae</taxon>
        <taxon>Physcomitrium</taxon>
    </lineage>
</organism>
<dbReference type="InParanoid" id="A0A2K1JMM7"/>
<dbReference type="Gramene" id="Pp3c13_20349V3.1">
    <property type="protein sequence ID" value="Pp3c13_20349V3.1"/>
    <property type="gene ID" value="Pp3c13_20349"/>
</dbReference>
<dbReference type="Proteomes" id="UP000006727">
    <property type="component" value="Chromosome 13"/>
</dbReference>
<sequence length="66" mass="7889">MEKHKWFHCYIREISYETLLVYLSSLYNDETCNQPRGETVGCGYRVCPRFSWMNVGIVRETSSSWM</sequence>
<gene>
    <name evidence="1" type="ORF">PHYPA_017624</name>
</gene>
<dbReference type="EMBL" id="ABEU02000013">
    <property type="protein sequence ID" value="PNR42794.1"/>
    <property type="molecule type" value="Genomic_DNA"/>
</dbReference>
<evidence type="ECO:0000313" key="1">
    <source>
        <dbReference type="EMBL" id="PNR42794.1"/>
    </source>
</evidence>
<protein>
    <submittedName>
        <fullName evidence="1 2">Uncharacterized protein</fullName>
    </submittedName>
</protein>
<reference evidence="1 3" key="2">
    <citation type="journal article" date="2018" name="Plant J.">
        <title>The Physcomitrella patens chromosome-scale assembly reveals moss genome structure and evolution.</title>
        <authorList>
            <person name="Lang D."/>
            <person name="Ullrich K.K."/>
            <person name="Murat F."/>
            <person name="Fuchs J."/>
            <person name="Jenkins J."/>
            <person name="Haas F.B."/>
            <person name="Piednoel M."/>
            <person name="Gundlach H."/>
            <person name="Van Bel M."/>
            <person name="Meyberg R."/>
            <person name="Vives C."/>
            <person name="Morata J."/>
            <person name="Symeonidi A."/>
            <person name="Hiss M."/>
            <person name="Muchero W."/>
            <person name="Kamisugi Y."/>
            <person name="Saleh O."/>
            <person name="Blanc G."/>
            <person name="Decker E.L."/>
            <person name="van Gessel N."/>
            <person name="Grimwood J."/>
            <person name="Hayes R.D."/>
            <person name="Graham S.W."/>
            <person name="Gunter L.E."/>
            <person name="McDaniel S.F."/>
            <person name="Hoernstein S.N.W."/>
            <person name="Larsson A."/>
            <person name="Li F.W."/>
            <person name="Perroud P.F."/>
            <person name="Phillips J."/>
            <person name="Ranjan P."/>
            <person name="Rokshar D.S."/>
            <person name="Rothfels C.J."/>
            <person name="Schneider L."/>
            <person name="Shu S."/>
            <person name="Stevenson D.W."/>
            <person name="Thummler F."/>
            <person name="Tillich M."/>
            <person name="Villarreal Aguilar J.C."/>
            <person name="Widiez T."/>
            <person name="Wong G.K."/>
            <person name="Wymore A."/>
            <person name="Zhang Y."/>
            <person name="Zimmer A.D."/>
            <person name="Quatrano R.S."/>
            <person name="Mayer K.F.X."/>
            <person name="Goodstein D."/>
            <person name="Casacuberta J.M."/>
            <person name="Vandepoele K."/>
            <person name="Reski R."/>
            <person name="Cuming A.C."/>
            <person name="Tuskan G.A."/>
            <person name="Maumus F."/>
            <person name="Salse J."/>
            <person name="Schmutz J."/>
            <person name="Rensing S.A."/>
        </authorList>
    </citation>
    <scope>NUCLEOTIDE SEQUENCE [LARGE SCALE GENOMIC DNA]</scope>
    <source>
        <strain evidence="2 3">cv. Gransden 2004</strain>
    </source>
</reference>
<accession>A0A2K1JMM7</accession>
<evidence type="ECO:0000313" key="2">
    <source>
        <dbReference type="EnsemblPlants" id="Pp3c13_20349V3.1"/>
    </source>
</evidence>
<evidence type="ECO:0000313" key="3">
    <source>
        <dbReference type="Proteomes" id="UP000006727"/>
    </source>
</evidence>
<name>A0A2K1JMM7_PHYPA</name>
<reference evidence="2" key="3">
    <citation type="submission" date="2020-12" db="UniProtKB">
        <authorList>
            <consortium name="EnsemblPlants"/>
        </authorList>
    </citation>
    <scope>IDENTIFICATION</scope>
</reference>
<proteinExistence type="predicted"/>
<reference evidence="1 3" key="1">
    <citation type="journal article" date="2008" name="Science">
        <title>The Physcomitrella genome reveals evolutionary insights into the conquest of land by plants.</title>
        <authorList>
            <person name="Rensing S."/>
            <person name="Lang D."/>
            <person name="Zimmer A."/>
            <person name="Terry A."/>
            <person name="Salamov A."/>
            <person name="Shapiro H."/>
            <person name="Nishiyama T."/>
            <person name="Perroud P.-F."/>
            <person name="Lindquist E."/>
            <person name="Kamisugi Y."/>
            <person name="Tanahashi T."/>
            <person name="Sakakibara K."/>
            <person name="Fujita T."/>
            <person name="Oishi K."/>
            <person name="Shin-I T."/>
            <person name="Kuroki Y."/>
            <person name="Toyoda A."/>
            <person name="Suzuki Y."/>
            <person name="Hashimoto A."/>
            <person name="Yamaguchi K."/>
            <person name="Sugano A."/>
            <person name="Kohara Y."/>
            <person name="Fujiyama A."/>
            <person name="Anterola A."/>
            <person name="Aoki S."/>
            <person name="Ashton N."/>
            <person name="Barbazuk W.B."/>
            <person name="Barker E."/>
            <person name="Bennetzen J."/>
            <person name="Bezanilla M."/>
            <person name="Blankenship R."/>
            <person name="Cho S.H."/>
            <person name="Dutcher S."/>
            <person name="Estelle M."/>
            <person name="Fawcett J.A."/>
            <person name="Gundlach H."/>
            <person name="Hanada K."/>
            <person name="Heyl A."/>
            <person name="Hicks K.A."/>
            <person name="Hugh J."/>
            <person name="Lohr M."/>
            <person name="Mayer K."/>
            <person name="Melkozernov A."/>
            <person name="Murata T."/>
            <person name="Nelson D."/>
            <person name="Pils B."/>
            <person name="Prigge M."/>
            <person name="Reiss B."/>
            <person name="Renner T."/>
            <person name="Rombauts S."/>
            <person name="Rushton P."/>
            <person name="Sanderfoot A."/>
            <person name="Schween G."/>
            <person name="Shiu S.-H."/>
            <person name="Stueber K."/>
            <person name="Theodoulou F.L."/>
            <person name="Tu H."/>
            <person name="Van de Peer Y."/>
            <person name="Verrier P.J."/>
            <person name="Waters E."/>
            <person name="Wood A."/>
            <person name="Yang L."/>
            <person name="Cove D."/>
            <person name="Cuming A."/>
            <person name="Hasebe M."/>
            <person name="Lucas S."/>
            <person name="Mishler D.B."/>
            <person name="Reski R."/>
            <person name="Grigoriev I."/>
            <person name="Quatrano R.S."/>
            <person name="Boore J.L."/>
        </authorList>
    </citation>
    <scope>NUCLEOTIDE SEQUENCE [LARGE SCALE GENOMIC DNA]</scope>
    <source>
        <strain evidence="2 3">cv. Gransden 2004</strain>
    </source>
</reference>